<proteinExistence type="predicted"/>
<dbReference type="Gene3D" id="3.90.1750.20">
    <property type="entry name" value="Putative Large Serine Recombinase, Chain B, Domain 2"/>
    <property type="match status" value="1"/>
</dbReference>
<dbReference type="PROSITE" id="PS51736">
    <property type="entry name" value="RECOMBINASES_3"/>
    <property type="match status" value="1"/>
</dbReference>
<dbReference type="SMART" id="SM00857">
    <property type="entry name" value="Resolvase"/>
    <property type="match status" value="1"/>
</dbReference>
<dbReference type="Gene3D" id="3.40.50.1390">
    <property type="entry name" value="Resolvase, N-terminal catalytic domain"/>
    <property type="match status" value="1"/>
</dbReference>
<keyword evidence="4" id="KW-1185">Reference proteome</keyword>
<dbReference type="AlphaFoldDB" id="A0A1R4HAR8"/>
<protein>
    <submittedName>
        <fullName evidence="3">Site-specific recombinase, DNA invertase Pin</fullName>
    </submittedName>
</protein>
<dbReference type="OrthoDB" id="7977255at2"/>
<dbReference type="PANTHER" id="PTHR30461:SF23">
    <property type="entry name" value="DNA RECOMBINASE-RELATED"/>
    <property type="match status" value="1"/>
</dbReference>
<dbReference type="Pfam" id="PF00239">
    <property type="entry name" value="Resolvase"/>
    <property type="match status" value="1"/>
</dbReference>
<dbReference type="Proteomes" id="UP000195442">
    <property type="component" value="Unassembled WGS sequence"/>
</dbReference>
<dbReference type="PANTHER" id="PTHR30461">
    <property type="entry name" value="DNA-INVERTASE FROM LAMBDOID PROPHAGE"/>
    <property type="match status" value="1"/>
</dbReference>
<dbReference type="EMBL" id="FUKJ01000247">
    <property type="protein sequence ID" value="SJM93277.1"/>
    <property type="molecule type" value="Genomic_DNA"/>
</dbReference>
<accession>A0A1R4HAR8</accession>
<evidence type="ECO:0000259" key="1">
    <source>
        <dbReference type="PROSITE" id="PS51736"/>
    </source>
</evidence>
<gene>
    <name evidence="3" type="ORF">CRENPOLYSF2_3200001</name>
</gene>
<dbReference type="InterPro" id="IPR025827">
    <property type="entry name" value="Zn_ribbon_recom_dom"/>
</dbReference>
<sequence length="710" mass="80248">MIAPTPNLKKNQLDISGKIKSQHLNRKAVIYIRQSTLQQVHRHQESTRLQYGLVDRALILGWLRNDIDVIDDDLGCSGASTVGRLGFQRLVAEVGLDHVGIVLGLEMSRLSRSSRDWYQLLEVCAIFGTLIGDLDGIYDPSLYNDRLLLGLKGTMSEAELHILKQRMLEGKRAKARRGELGLLLPMGYVHQPSGEVVKDPDEQAQSVIVRLFELFERKCTINGVLSELVAQHIQMPYRIVGGLNKGDLVWHRPNRVTLSNLLHNPAYTGAYVYGRRPTDPRKKIPGRPSTGRTVASSDHWEVLIKDRFPAYISWPRYEQNLRQLQANTVQSLGAVRNGPSLLSGLLICGRCGLRMSPCYTDNGKGLRYACNRMMVDYGEGHCQSLSGKVLDSHVTTLIFKALQPAALEISLAVAEDLAAERQKQQGHWQQRLERAKIDVQRAQRQYNAVEPENRLVARTLERNWEETLAAEAQLKTDYGQFLAGQSAVLTDEERNAILRLAQDIPVLWVADTTTAAERQLIVRQLVERVLVTIIDDTENVQVEVHWQGGHQTQALITRPVARLEQLSYYPQLLDRMKALHAQGHTATEMAEKLNAEGLKPPKRRDTFNASMVLDLLARQGMRIGSLKQQHTADICREADEWTMQELAQQLNMPGVTLYAWLCKGKVKGRQVMAASRPIWLLHADAMELEQLRKQRMTQRVWINQASDEVL</sequence>
<evidence type="ECO:0000259" key="2">
    <source>
        <dbReference type="PROSITE" id="PS51737"/>
    </source>
</evidence>
<dbReference type="InterPro" id="IPR011109">
    <property type="entry name" value="DNA_bind_recombinase_dom"/>
</dbReference>
<dbReference type="InterPro" id="IPR050639">
    <property type="entry name" value="SSR_resolvase"/>
</dbReference>
<name>A0A1R4HAR8_9GAMM</name>
<dbReference type="InterPro" id="IPR038109">
    <property type="entry name" value="DNA_bind_recomb_sf"/>
</dbReference>
<dbReference type="PROSITE" id="PS51737">
    <property type="entry name" value="RECOMBINASE_DNA_BIND"/>
    <property type="match status" value="1"/>
</dbReference>
<dbReference type="GO" id="GO:0003677">
    <property type="term" value="F:DNA binding"/>
    <property type="evidence" value="ECO:0007669"/>
    <property type="project" value="InterPro"/>
</dbReference>
<evidence type="ECO:0000313" key="3">
    <source>
        <dbReference type="EMBL" id="SJM93277.1"/>
    </source>
</evidence>
<dbReference type="CDD" id="cd00338">
    <property type="entry name" value="Ser_Recombinase"/>
    <property type="match status" value="1"/>
</dbReference>
<dbReference type="Pfam" id="PF13408">
    <property type="entry name" value="Zn_ribbon_recom"/>
    <property type="match status" value="1"/>
</dbReference>
<dbReference type="InterPro" id="IPR006119">
    <property type="entry name" value="Resolv_N"/>
</dbReference>
<dbReference type="GO" id="GO:0000150">
    <property type="term" value="F:DNA strand exchange activity"/>
    <property type="evidence" value="ECO:0007669"/>
    <property type="project" value="InterPro"/>
</dbReference>
<dbReference type="SUPFAM" id="SSF53041">
    <property type="entry name" value="Resolvase-like"/>
    <property type="match status" value="1"/>
</dbReference>
<feature type="domain" description="Recombinase" evidence="2">
    <location>
        <begin position="185"/>
        <end position="330"/>
    </location>
</feature>
<dbReference type="Pfam" id="PF07508">
    <property type="entry name" value="Recombinase"/>
    <property type="match status" value="1"/>
</dbReference>
<evidence type="ECO:0000313" key="4">
    <source>
        <dbReference type="Proteomes" id="UP000195442"/>
    </source>
</evidence>
<reference evidence="4" key="1">
    <citation type="submission" date="2017-02" db="EMBL/GenBank/DDBJ databases">
        <authorList>
            <person name="Daims H."/>
        </authorList>
    </citation>
    <scope>NUCLEOTIDE SEQUENCE [LARGE SCALE GENOMIC DNA]</scope>
</reference>
<dbReference type="RefSeq" id="WP_087147323.1">
    <property type="nucleotide sequence ID" value="NZ_FUKJ01000247.1"/>
</dbReference>
<organism evidence="3 4">
    <name type="scientific">Crenothrix polyspora</name>
    <dbReference type="NCBI Taxonomy" id="360316"/>
    <lineage>
        <taxon>Bacteria</taxon>
        <taxon>Pseudomonadati</taxon>
        <taxon>Pseudomonadota</taxon>
        <taxon>Gammaproteobacteria</taxon>
        <taxon>Methylococcales</taxon>
        <taxon>Crenotrichaceae</taxon>
        <taxon>Crenothrix</taxon>
    </lineage>
</organism>
<dbReference type="InterPro" id="IPR036162">
    <property type="entry name" value="Resolvase-like_N_sf"/>
</dbReference>
<feature type="domain" description="Resolvase/invertase-type recombinase catalytic" evidence="1">
    <location>
        <begin position="27"/>
        <end position="178"/>
    </location>
</feature>